<evidence type="ECO:0000313" key="2">
    <source>
        <dbReference type="Proteomes" id="UP001162483"/>
    </source>
</evidence>
<name>A0ABN9FT87_9NEOB</name>
<protein>
    <submittedName>
        <fullName evidence="1">Uncharacterized protein</fullName>
    </submittedName>
</protein>
<proteinExistence type="predicted"/>
<comment type="caution">
    <text evidence="1">The sequence shown here is derived from an EMBL/GenBank/DDBJ whole genome shotgun (WGS) entry which is preliminary data.</text>
</comment>
<organism evidence="1 2">
    <name type="scientific">Staurois parvus</name>
    <dbReference type="NCBI Taxonomy" id="386267"/>
    <lineage>
        <taxon>Eukaryota</taxon>
        <taxon>Metazoa</taxon>
        <taxon>Chordata</taxon>
        <taxon>Craniata</taxon>
        <taxon>Vertebrata</taxon>
        <taxon>Euteleostomi</taxon>
        <taxon>Amphibia</taxon>
        <taxon>Batrachia</taxon>
        <taxon>Anura</taxon>
        <taxon>Neobatrachia</taxon>
        <taxon>Ranoidea</taxon>
        <taxon>Ranidae</taxon>
        <taxon>Staurois</taxon>
    </lineage>
</organism>
<accession>A0ABN9FT87</accession>
<keyword evidence="2" id="KW-1185">Reference proteome</keyword>
<sequence>MVNSVKSWMLNGGGKGNQMEKIEDVINKKKEEIKKIEKKKIIFWEISGVKGSPCSTVTSIM</sequence>
<gene>
    <name evidence="1" type="ORF">SPARVUS_LOCUS12660427</name>
</gene>
<feature type="non-terminal residue" evidence="1">
    <location>
        <position position="61"/>
    </location>
</feature>
<reference evidence="1" key="1">
    <citation type="submission" date="2023-05" db="EMBL/GenBank/DDBJ databases">
        <authorList>
            <person name="Stuckert A."/>
        </authorList>
    </citation>
    <scope>NUCLEOTIDE SEQUENCE</scope>
</reference>
<dbReference type="Proteomes" id="UP001162483">
    <property type="component" value="Unassembled WGS sequence"/>
</dbReference>
<dbReference type="EMBL" id="CATNWA010017342">
    <property type="protein sequence ID" value="CAI9599738.1"/>
    <property type="molecule type" value="Genomic_DNA"/>
</dbReference>
<evidence type="ECO:0000313" key="1">
    <source>
        <dbReference type="EMBL" id="CAI9599738.1"/>
    </source>
</evidence>